<gene>
    <name evidence="4" type="ORF">BCR44DRAFT_51438</name>
</gene>
<keyword evidence="1" id="KW-0472">Membrane</keyword>
<dbReference type="PROSITE" id="PS01186">
    <property type="entry name" value="EGF_2"/>
    <property type="match status" value="1"/>
</dbReference>
<feature type="signal peptide" evidence="2">
    <location>
        <begin position="1"/>
        <end position="26"/>
    </location>
</feature>
<dbReference type="Pfam" id="PF12955">
    <property type="entry name" value="Vps3844_C"/>
    <property type="match status" value="1"/>
</dbReference>
<sequence length="393" mass="40378">MAKSRVLLASATALVLLAAIASVSTANRGRHRSAVYLNPSSPKSRVTLFDPSLSAQPPSLSNDDATDLVSYLAGASRGADLSRLPTLAVSSSGSGADKPSWMTTDKHRHVMVDVEGLDTSDIFARPSFIVSHDSVFDVPNQVAKRVRQEYANDDAQSEIQVSIAELEDVIAKLRNLAGTNENKSPDAAPRFATIRVNGVNPRSREYQSQVTEVKKLMDKLGSIPDVTTSLVARPPSAILAHDDTVLTAQSVSSDAVPAIVLARDASAASASPISSTSFSPLLSAQPLCFDSEAKCKADTKDCSGQGACSKTSATCWTCACKPGYAGASCILYDVTTPLFLTFGVGFVLVLVAFAGVGLLASAAPSDAAAAVGVSSASGAPGAGGGSGAGTRAD</sequence>
<dbReference type="InterPro" id="IPR000742">
    <property type="entry name" value="EGF"/>
</dbReference>
<keyword evidence="1" id="KW-0812">Transmembrane</keyword>
<organism evidence="4 5">
    <name type="scientific">Catenaria anguillulae PL171</name>
    <dbReference type="NCBI Taxonomy" id="765915"/>
    <lineage>
        <taxon>Eukaryota</taxon>
        <taxon>Fungi</taxon>
        <taxon>Fungi incertae sedis</taxon>
        <taxon>Blastocladiomycota</taxon>
        <taxon>Blastocladiomycetes</taxon>
        <taxon>Blastocladiales</taxon>
        <taxon>Catenariaceae</taxon>
        <taxon>Catenaria</taxon>
    </lineage>
</organism>
<dbReference type="OrthoDB" id="5583277at2759"/>
<evidence type="ECO:0000256" key="2">
    <source>
        <dbReference type="SAM" id="SignalP"/>
    </source>
</evidence>
<dbReference type="InterPro" id="IPR053065">
    <property type="entry name" value="Archenteron_Induction-Rel"/>
</dbReference>
<feature type="domain" description="EGF-like" evidence="3">
    <location>
        <begin position="318"/>
        <end position="329"/>
    </location>
</feature>
<dbReference type="GO" id="GO:0005783">
    <property type="term" value="C:endoplasmic reticulum"/>
    <property type="evidence" value="ECO:0007669"/>
    <property type="project" value="TreeGrafter"/>
</dbReference>
<evidence type="ECO:0000259" key="3">
    <source>
        <dbReference type="PROSITE" id="PS01186"/>
    </source>
</evidence>
<dbReference type="AlphaFoldDB" id="A0A1Y2HTI1"/>
<keyword evidence="2" id="KW-0732">Signal</keyword>
<feature type="chain" id="PRO_5012643865" description="EGF-like domain-containing protein" evidence="2">
    <location>
        <begin position="27"/>
        <end position="393"/>
    </location>
</feature>
<feature type="transmembrane region" description="Helical" evidence="1">
    <location>
        <begin position="338"/>
        <end position="360"/>
    </location>
</feature>
<protein>
    <recommendedName>
        <fullName evidence="3">EGF-like domain-containing protein</fullName>
    </recommendedName>
</protein>
<dbReference type="PANTHER" id="PTHR36853">
    <property type="entry name" value="EXPRESSED PROTEIN"/>
    <property type="match status" value="1"/>
</dbReference>
<dbReference type="PANTHER" id="PTHR36853:SF1">
    <property type="entry name" value="DUF3844 DOMAIN-CONTAINING PROTEIN"/>
    <property type="match status" value="1"/>
</dbReference>
<dbReference type="CDD" id="cd00054">
    <property type="entry name" value="EGF_CA"/>
    <property type="match status" value="1"/>
</dbReference>
<evidence type="ECO:0000313" key="4">
    <source>
        <dbReference type="EMBL" id="ORZ36452.1"/>
    </source>
</evidence>
<dbReference type="EMBL" id="MCFL01000017">
    <property type="protein sequence ID" value="ORZ36452.1"/>
    <property type="molecule type" value="Genomic_DNA"/>
</dbReference>
<dbReference type="STRING" id="765915.A0A1Y2HTI1"/>
<dbReference type="Proteomes" id="UP000193411">
    <property type="component" value="Unassembled WGS sequence"/>
</dbReference>
<keyword evidence="5" id="KW-1185">Reference proteome</keyword>
<proteinExistence type="predicted"/>
<keyword evidence="1" id="KW-1133">Transmembrane helix</keyword>
<name>A0A1Y2HTI1_9FUNG</name>
<dbReference type="InterPro" id="IPR024382">
    <property type="entry name" value="Vps3844_C"/>
</dbReference>
<evidence type="ECO:0000256" key="1">
    <source>
        <dbReference type="SAM" id="Phobius"/>
    </source>
</evidence>
<evidence type="ECO:0000313" key="5">
    <source>
        <dbReference type="Proteomes" id="UP000193411"/>
    </source>
</evidence>
<comment type="caution">
    <text evidence="4">The sequence shown here is derived from an EMBL/GenBank/DDBJ whole genome shotgun (WGS) entry which is preliminary data.</text>
</comment>
<reference evidence="4 5" key="1">
    <citation type="submission" date="2016-07" db="EMBL/GenBank/DDBJ databases">
        <title>Pervasive Adenine N6-methylation of Active Genes in Fungi.</title>
        <authorList>
            <consortium name="DOE Joint Genome Institute"/>
            <person name="Mondo S.J."/>
            <person name="Dannebaum R.O."/>
            <person name="Kuo R.C."/>
            <person name="Labutti K."/>
            <person name="Haridas S."/>
            <person name="Kuo A."/>
            <person name="Salamov A."/>
            <person name="Ahrendt S.R."/>
            <person name="Lipzen A."/>
            <person name="Sullivan W."/>
            <person name="Andreopoulos W.B."/>
            <person name="Clum A."/>
            <person name="Lindquist E."/>
            <person name="Daum C."/>
            <person name="Ramamoorthy G.K."/>
            <person name="Gryganskyi A."/>
            <person name="Culley D."/>
            <person name="Magnuson J.K."/>
            <person name="James T.Y."/>
            <person name="O'Malley M.A."/>
            <person name="Stajich J.E."/>
            <person name="Spatafora J.W."/>
            <person name="Visel A."/>
            <person name="Grigoriev I.V."/>
        </authorList>
    </citation>
    <scope>NUCLEOTIDE SEQUENCE [LARGE SCALE GENOMIC DNA]</scope>
    <source>
        <strain evidence="4 5">PL171</strain>
    </source>
</reference>
<accession>A0A1Y2HTI1</accession>